<feature type="domain" description="N-acetyltransferase" evidence="1">
    <location>
        <begin position="28"/>
        <end position="148"/>
    </location>
</feature>
<dbReference type="Gene3D" id="3.40.630.30">
    <property type="match status" value="1"/>
</dbReference>
<name>A0ABV0BH10_9HYPH</name>
<dbReference type="GO" id="GO:0016740">
    <property type="term" value="F:transferase activity"/>
    <property type="evidence" value="ECO:0007669"/>
    <property type="project" value="UniProtKB-KW"/>
</dbReference>
<organism evidence="2 3">
    <name type="scientific">Hohaiivirga grylli</name>
    <dbReference type="NCBI Taxonomy" id="3133970"/>
    <lineage>
        <taxon>Bacteria</taxon>
        <taxon>Pseudomonadati</taxon>
        <taxon>Pseudomonadota</taxon>
        <taxon>Alphaproteobacteria</taxon>
        <taxon>Hyphomicrobiales</taxon>
        <taxon>Methylobacteriaceae</taxon>
        <taxon>Hohaiivirga</taxon>
    </lineage>
</organism>
<dbReference type="EMBL" id="JBBYXI010000001">
    <property type="protein sequence ID" value="MEN3930243.1"/>
    <property type="molecule type" value="Genomic_DNA"/>
</dbReference>
<dbReference type="Pfam" id="PF13302">
    <property type="entry name" value="Acetyltransf_3"/>
    <property type="match status" value="1"/>
</dbReference>
<dbReference type="InterPro" id="IPR016181">
    <property type="entry name" value="Acyl_CoA_acyltransferase"/>
</dbReference>
<dbReference type="Proteomes" id="UP001418637">
    <property type="component" value="Unassembled WGS sequence"/>
</dbReference>
<sequence length="187" mass="20946">MTKDNKQTANKSTPIHIQTANFVMKTLDQDAAPILLDWFKLPEILDTLNLPHISFTASQVGQFIASFNNQTSYLIGITDKKSGSLIGFYVIRSNPQHRAGHIIVCIANKDFRGKNILAEATLAVRDEMFIHRNIDKLSAHVLESNRAALFNLIGSPDFIYEGALQKEHLDKNDNRLDVLVFSAIKPT</sequence>
<evidence type="ECO:0000259" key="1">
    <source>
        <dbReference type="Pfam" id="PF13302"/>
    </source>
</evidence>
<dbReference type="EC" id="2.-.-.-" evidence="2"/>
<proteinExistence type="predicted"/>
<reference evidence="2 3" key="1">
    <citation type="submission" date="2024-04" db="EMBL/GenBank/DDBJ databases">
        <title>A novel species isolated from cricket.</title>
        <authorList>
            <person name="Wang H.-C."/>
        </authorList>
    </citation>
    <scope>NUCLEOTIDE SEQUENCE [LARGE SCALE GENOMIC DNA]</scope>
    <source>
        <strain evidence="2 3">WL0021</strain>
    </source>
</reference>
<dbReference type="RefSeq" id="WP_346336205.1">
    <property type="nucleotide sequence ID" value="NZ_JBBYXI010000001.1"/>
</dbReference>
<accession>A0ABV0BH10</accession>
<dbReference type="SUPFAM" id="SSF55729">
    <property type="entry name" value="Acyl-CoA N-acyltransferases (Nat)"/>
    <property type="match status" value="1"/>
</dbReference>
<keyword evidence="2" id="KW-0808">Transferase</keyword>
<keyword evidence="3" id="KW-1185">Reference proteome</keyword>
<evidence type="ECO:0000313" key="3">
    <source>
        <dbReference type="Proteomes" id="UP001418637"/>
    </source>
</evidence>
<gene>
    <name evidence="2" type="ORF">WJT86_04100</name>
</gene>
<comment type="caution">
    <text evidence="2">The sequence shown here is derived from an EMBL/GenBank/DDBJ whole genome shotgun (WGS) entry which is preliminary data.</text>
</comment>
<evidence type="ECO:0000313" key="2">
    <source>
        <dbReference type="EMBL" id="MEN3930243.1"/>
    </source>
</evidence>
<dbReference type="InterPro" id="IPR000182">
    <property type="entry name" value="GNAT_dom"/>
</dbReference>
<protein>
    <submittedName>
        <fullName evidence="2">GNAT family protein</fullName>
        <ecNumber evidence="2">2.-.-.-</ecNumber>
    </submittedName>
</protein>